<dbReference type="Proteomes" id="UP000548867">
    <property type="component" value="Unassembled WGS sequence"/>
</dbReference>
<organism evidence="2 3">
    <name type="scientific">Novosphingobium sediminicola</name>
    <dbReference type="NCBI Taxonomy" id="563162"/>
    <lineage>
        <taxon>Bacteria</taxon>
        <taxon>Pseudomonadati</taxon>
        <taxon>Pseudomonadota</taxon>
        <taxon>Alphaproteobacteria</taxon>
        <taxon>Sphingomonadales</taxon>
        <taxon>Sphingomonadaceae</taxon>
        <taxon>Novosphingobium</taxon>
    </lineage>
</organism>
<evidence type="ECO:0000313" key="2">
    <source>
        <dbReference type="EMBL" id="MBB3956563.1"/>
    </source>
</evidence>
<proteinExistence type="predicted"/>
<keyword evidence="1" id="KW-0812">Transmembrane</keyword>
<keyword evidence="1" id="KW-1133">Transmembrane helix</keyword>
<name>A0A7W6G7N6_9SPHN</name>
<dbReference type="AlphaFoldDB" id="A0A7W6G7N6"/>
<keyword evidence="1" id="KW-0472">Membrane</keyword>
<evidence type="ECO:0000256" key="1">
    <source>
        <dbReference type="SAM" id="Phobius"/>
    </source>
</evidence>
<keyword evidence="3" id="KW-1185">Reference proteome</keyword>
<reference evidence="2 3" key="1">
    <citation type="submission" date="2020-08" db="EMBL/GenBank/DDBJ databases">
        <title>Genomic Encyclopedia of Type Strains, Phase IV (KMG-IV): sequencing the most valuable type-strain genomes for metagenomic binning, comparative biology and taxonomic classification.</title>
        <authorList>
            <person name="Goeker M."/>
        </authorList>
    </citation>
    <scope>NUCLEOTIDE SEQUENCE [LARGE SCALE GENOMIC DNA]</scope>
    <source>
        <strain evidence="2 3">DSM 27057</strain>
    </source>
</reference>
<accession>A0A7W6G7N6</accession>
<evidence type="ECO:0000313" key="3">
    <source>
        <dbReference type="Proteomes" id="UP000548867"/>
    </source>
</evidence>
<comment type="caution">
    <text evidence="2">The sequence shown here is derived from an EMBL/GenBank/DDBJ whole genome shotgun (WGS) entry which is preliminary data.</text>
</comment>
<feature type="transmembrane region" description="Helical" evidence="1">
    <location>
        <begin position="20"/>
        <end position="42"/>
    </location>
</feature>
<dbReference type="EMBL" id="JACIDX010000014">
    <property type="protein sequence ID" value="MBB3956563.1"/>
    <property type="molecule type" value="Genomic_DNA"/>
</dbReference>
<sequence length="58" mass="6458">MDSRPEQTGPIPTPKRRAQNVAMLFIGHAAGMPDLAAFLPPFRRRPNAAERRPLLPQP</sequence>
<protein>
    <submittedName>
        <fullName evidence="2">Uncharacterized protein</fullName>
    </submittedName>
</protein>
<gene>
    <name evidence="2" type="ORF">GGR38_003528</name>
</gene>